<feature type="domain" description="Amine oxidase" evidence="8">
    <location>
        <begin position="188"/>
        <end position="428"/>
    </location>
</feature>
<reference evidence="9 10" key="2">
    <citation type="submission" date="2019-09" db="EMBL/GenBank/DDBJ databases">
        <authorList>
            <person name="Jin C."/>
        </authorList>
    </citation>
    <scope>NUCLEOTIDE SEQUENCE [LARGE SCALE GENOMIC DNA]</scope>
    <source>
        <strain evidence="9 10">BN140002</strain>
    </source>
</reference>
<dbReference type="PRINTS" id="PR00419">
    <property type="entry name" value="ADXRDTASE"/>
</dbReference>
<comment type="similarity">
    <text evidence="2">Belongs to the tryptophan 2-monooxygenase family.</text>
</comment>
<dbReference type="SUPFAM" id="SSF51905">
    <property type="entry name" value="FAD/NAD(P)-binding domain"/>
    <property type="match status" value="1"/>
</dbReference>
<evidence type="ECO:0000259" key="8">
    <source>
        <dbReference type="Pfam" id="PF01593"/>
    </source>
</evidence>
<dbReference type="EC" id="1.13.12.3" evidence="3"/>
<evidence type="ECO:0000256" key="2">
    <source>
        <dbReference type="ARBA" id="ARBA00005833"/>
    </source>
</evidence>
<evidence type="ECO:0000256" key="7">
    <source>
        <dbReference type="SAM" id="SignalP"/>
    </source>
</evidence>
<evidence type="ECO:0000256" key="6">
    <source>
        <dbReference type="ARBA" id="ARBA00047321"/>
    </source>
</evidence>
<dbReference type="Pfam" id="PF01593">
    <property type="entry name" value="Amino_oxidase"/>
    <property type="match status" value="2"/>
</dbReference>
<evidence type="ECO:0000256" key="1">
    <source>
        <dbReference type="ARBA" id="ARBA00004814"/>
    </source>
</evidence>
<keyword evidence="10" id="KW-1185">Reference proteome</keyword>
<comment type="caution">
    <text evidence="9">The sequence shown here is derived from an EMBL/GenBank/DDBJ whole genome shotgun (WGS) entry which is preliminary data.</text>
</comment>
<evidence type="ECO:0000313" key="10">
    <source>
        <dbReference type="Proteomes" id="UP000323142"/>
    </source>
</evidence>
<evidence type="ECO:0000256" key="5">
    <source>
        <dbReference type="ARBA" id="ARBA00023070"/>
    </source>
</evidence>
<name>A0A5B2VSM0_9HYPH</name>
<dbReference type="OrthoDB" id="337830at2"/>
<accession>A0A5B2VSM0</accession>
<organism evidence="9 10">
    <name type="scientific">Salinarimonas soli</name>
    <dbReference type="NCBI Taxonomy" id="1638099"/>
    <lineage>
        <taxon>Bacteria</taxon>
        <taxon>Pseudomonadati</taxon>
        <taxon>Pseudomonadota</taxon>
        <taxon>Alphaproteobacteria</taxon>
        <taxon>Hyphomicrobiales</taxon>
        <taxon>Salinarimonadaceae</taxon>
        <taxon>Salinarimonas</taxon>
    </lineage>
</organism>
<feature type="domain" description="Amine oxidase" evidence="8">
    <location>
        <begin position="37"/>
        <end position="104"/>
    </location>
</feature>
<evidence type="ECO:0000313" key="9">
    <source>
        <dbReference type="EMBL" id="KAA2241079.1"/>
    </source>
</evidence>
<proteinExistence type="inferred from homology"/>
<dbReference type="AlphaFoldDB" id="A0A5B2VSM0"/>
<comment type="catalytic activity">
    <reaction evidence="6">
        <text>L-tryptophan + O2 = indole-3-acetamide + CO2 + H2O</text>
        <dbReference type="Rhea" id="RHEA:16165"/>
        <dbReference type="ChEBI" id="CHEBI:15377"/>
        <dbReference type="ChEBI" id="CHEBI:15379"/>
        <dbReference type="ChEBI" id="CHEBI:16031"/>
        <dbReference type="ChEBI" id="CHEBI:16526"/>
        <dbReference type="ChEBI" id="CHEBI:57912"/>
        <dbReference type="EC" id="1.13.12.3"/>
    </reaction>
</comment>
<dbReference type="PANTHER" id="PTHR10742:SF410">
    <property type="entry name" value="LYSINE-SPECIFIC HISTONE DEMETHYLASE 2"/>
    <property type="match status" value="1"/>
</dbReference>
<feature type="chain" id="PRO_5022952483" description="Tryptophan 2-monooxygenase" evidence="7">
    <location>
        <begin position="24"/>
        <end position="433"/>
    </location>
</feature>
<keyword evidence="5" id="KW-0073">Auxin biosynthesis</keyword>
<dbReference type="PANTHER" id="PTHR10742">
    <property type="entry name" value="FLAVIN MONOAMINE OXIDASE"/>
    <property type="match status" value="1"/>
</dbReference>
<evidence type="ECO:0000256" key="3">
    <source>
        <dbReference type="ARBA" id="ARBA00012535"/>
    </source>
</evidence>
<comment type="pathway">
    <text evidence="1">Plant hormone metabolism; auxin biosynthesis.</text>
</comment>
<dbReference type="InterPro" id="IPR036188">
    <property type="entry name" value="FAD/NAD-bd_sf"/>
</dbReference>
<dbReference type="Gene3D" id="3.50.50.60">
    <property type="entry name" value="FAD/NAD(P)-binding domain"/>
    <property type="match status" value="1"/>
</dbReference>
<reference evidence="9 10" key="1">
    <citation type="submission" date="2019-09" db="EMBL/GenBank/DDBJ databases">
        <title>Salinarimonas rosea gen. nov., sp. nov., a new member of the a-2 subgroup of the Proteobacteria.</title>
        <authorList>
            <person name="Liu J."/>
        </authorList>
    </citation>
    <scope>NUCLEOTIDE SEQUENCE [LARGE SCALE GENOMIC DNA]</scope>
    <source>
        <strain evidence="9 10">BN140002</strain>
    </source>
</reference>
<sequence length="433" mass="45790">MQVTRRSIVLGAAAVAAVRPSVAASDVDVAVIGAGAAGIAAAQELTRSGRSVMVLEARDRVGGRAHTDTSLGIPFDAGALYIHWGERNPWRKIAEELKVPLEPDGWGEVPLVFRNGQRLSESERARRRGGFGWVWSAIEQAGEDRSFVDAVRNAPQEVLDAAAGLTLFSLGEDPQRVSVADYQELWSGDDYLVPSGYGALVARAGQGLPVRLGTPVTAIRWDGPAVEIETATGILKAGAVVVTVPVGVLKAEGIRFTPDLPSATRDALDGLGMGAYTKIALRIDRKRIEPLESTSYFEIGDNGAVTSYDFWPFERDLMIALLGGDHGRAVCEAGEREAVAFATDRLAAMVGERARKAVTGGRLAAWWTDPYAHGSYSIVKPGRLAAREALRQPVGGRIHFAGEATAGGGAMTVGGATLEGIRAAQTIIRGKSG</sequence>
<dbReference type="GO" id="GO:0050361">
    <property type="term" value="F:tryptophan 2-monooxygenase activity"/>
    <property type="evidence" value="ECO:0007669"/>
    <property type="project" value="UniProtKB-EC"/>
</dbReference>
<dbReference type="RefSeq" id="WP_149815860.1">
    <property type="nucleotide sequence ID" value="NZ_VUOA01000009.1"/>
</dbReference>
<dbReference type="InterPro" id="IPR050281">
    <property type="entry name" value="Flavin_monoamine_oxidase"/>
</dbReference>
<keyword evidence="7" id="KW-0732">Signal</keyword>
<gene>
    <name evidence="9" type="ORF">F0L46_04585</name>
</gene>
<dbReference type="SUPFAM" id="SSF54373">
    <property type="entry name" value="FAD-linked reductases, C-terminal domain"/>
    <property type="match status" value="1"/>
</dbReference>
<dbReference type="InterPro" id="IPR002937">
    <property type="entry name" value="Amino_oxidase"/>
</dbReference>
<dbReference type="GO" id="GO:0009851">
    <property type="term" value="P:auxin biosynthetic process"/>
    <property type="evidence" value="ECO:0007669"/>
    <property type="project" value="UniProtKB-KW"/>
</dbReference>
<dbReference type="EMBL" id="VUOA01000009">
    <property type="protein sequence ID" value="KAA2241079.1"/>
    <property type="molecule type" value="Genomic_DNA"/>
</dbReference>
<evidence type="ECO:0000256" key="4">
    <source>
        <dbReference type="ARBA" id="ARBA00017871"/>
    </source>
</evidence>
<protein>
    <recommendedName>
        <fullName evidence="4">Tryptophan 2-monooxygenase</fullName>
        <ecNumber evidence="3">1.13.12.3</ecNumber>
    </recommendedName>
</protein>
<dbReference type="Proteomes" id="UP000323142">
    <property type="component" value="Unassembled WGS sequence"/>
</dbReference>
<feature type="signal peptide" evidence="7">
    <location>
        <begin position="1"/>
        <end position="23"/>
    </location>
</feature>